<proteinExistence type="predicted"/>
<feature type="coiled-coil region" evidence="6">
    <location>
        <begin position="41"/>
        <end position="68"/>
    </location>
</feature>
<dbReference type="KEGG" id="oaa:100077013"/>
<comment type="subunit">
    <text evidence="4">Interacts with SRF. Forms complexes with SRF and SRF cofactors ARID2, MYOCD and NKX2-5. Interacts with the N-terminus of SLC2A4.</text>
</comment>
<dbReference type="Ensembl" id="ENSOANT00000015922.3">
    <property type="protein sequence ID" value="ENSOANP00000015919.3"/>
    <property type="gene ID" value="ENSOANG00000010042.3"/>
</dbReference>
<dbReference type="PANTHER" id="PTHR23325:SF1">
    <property type="entry name" value="SERUM RESPONSE FACTOR-BINDING PROTEIN 1"/>
    <property type="match status" value="1"/>
</dbReference>
<protein>
    <recommendedName>
        <fullName evidence="1">Serum response factor-binding protein 1</fullName>
    </recommendedName>
    <alternativeName>
        <fullName evidence="5">SRF-dependent transcription regulation-associated protein</fullName>
    </alternativeName>
</protein>
<reference evidence="9" key="2">
    <citation type="submission" date="2025-08" db="UniProtKB">
        <authorList>
            <consortium name="Ensembl"/>
        </authorList>
    </citation>
    <scope>IDENTIFICATION</scope>
    <source>
        <strain evidence="9">Glennie</strain>
    </source>
</reference>
<dbReference type="RefSeq" id="XP_028911966.1">
    <property type="nucleotide sequence ID" value="XM_029056133.1"/>
</dbReference>
<dbReference type="GO" id="GO:0030490">
    <property type="term" value="P:maturation of SSU-rRNA"/>
    <property type="evidence" value="ECO:0000318"/>
    <property type="project" value="GO_Central"/>
</dbReference>
<evidence type="ECO:0000256" key="3">
    <source>
        <dbReference type="ARBA" id="ARBA00025646"/>
    </source>
</evidence>
<dbReference type="FunCoup" id="F6W9Q1">
    <property type="interactions" value="2747"/>
</dbReference>
<reference evidence="9 10" key="1">
    <citation type="journal article" date="2008" name="Nature">
        <title>Genome analysis of the platypus reveals unique signatures of evolution.</title>
        <authorList>
            <person name="Warren W.C."/>
            <person name="Hillier L.W."/>
            <person name="Marshall Graves J.A."/>
            <person name="Birney E."/>
            <person name="Ponting C.P."/>
            <person name="Grutzner F."/>
            <person name="Belov K."/>
            <person name="Miller W."/>
            <person name="Clarke L."/>
            <person name="Chinwalla A.T."/>
            <person name="Yang S.P."/>
            <person name="Heger A."/>
            <person name="Locke D.P."/>
            <person name="Miethke P."/>
            <person name="Waters P.D."/>
            <person name="Veyrunes F."/>
            <person name="Fulton L."/>
            <person name="Fulton B."/>
            <person name="Graves T."/>
            <person name="Wallis J."/>
            <person name="Puente X.S."/>
            <person name="Lopez-Otin C."/>
            <person name="Ordonez G.R."/>
            <person name="Eichler E.E."/>
            <person name="Chen L."/>
            <person name="Cheng Z."/>
            <person name="Deakin J.E."/>
            <person name="Alsop A."/>
            <person name="Thompson K."/>
            <person name="Kirby P."/>
            <person name="Papenfuss A.T."/>
            <person name="Wakefield M.J."/>
            <person name="Olender T."/>
            <person name="Lancet D."/>
            <person name="Huttley G.A."/>
            <person name="Smit A.F."/>
            <person name="Pask A."/>
            <person name="Temple-Smith P."/>
            <person name="Batzer M.A."/>
            <person name="Walker J.A."/>
            <person name="Konkel M.K."/>
            <person name="Harris R.S."/>
            <person name="Whittington C.M."/>
            <person name="Wong E.S."/>
            <person name="Gemmell N.J."/>
            <person name="Buschiazzo E."/>
            <person name="Vargas Jentzsch I.M."/>
            <person name="Merkel A."/>
            <person name="Schmitz J."/>
            <person name="Zemann A."/>
            <person name="Churakov G."/>
            <person name="Kriegs J.O."/>
            <person name="Brosius J."/>
            <person name="Murchison E.P."/>
            <person name="Sachidanandam R."/>
            <person name="Smith C."/>
            <person name="Hannon G.J."/>
            <person name="Tsend-Ayush E."/>
            <person name="McMillan D."/>
            <person name="Attenborough R."/>
            <person name="Rens W."/>
            <person name="Ferguson-Smith M."/>
            <person name="Lefevre C.M."/>
            <person name="Sharp J.A."/>
            <person name="Nicholas K.R."/>
            <person name="Ray D.A."/>
            <person name="Kube M."/>
            <person name="Reinhardt R."/>
            <person name="Pringle T.H."/>
            <person name="Taylor J."/>
            <person name="Jones R.C."/>
            <person name="Nixon B."/>
            <person name="Dacheux J.L."/>
            <person name="Niwa H."/>
            <person name="Sekita Y."/>
            <person name="Huang X."/>
            <person name="Stark A."/>
            <person name="Kheradpour P."/>
            <person name="Kellis M."/>
            <person name="Flicek P."/>
            <person name="Chen Y."/>
            <person name="Webber C."/>
            <person name="Hardison R."/>
            <person name="Nelson J."/>
            <person name="Hallsworth-Pepin K."/>
            <person name="Delehaunty K."/>
            <person name="Markovic C."/>
            <person name="Minx P."/>
            <person name="Feng Y."/>
            <person name="Kremitzki C."/>
            <person name="Mitreva M."/>
            <person name="Glasscock J."/>
            <person name="Wylie T."/>
            <person name="Wohldmann P."/>
            <person name="Thiru P."/>
            <person name="Nhan M.N."/>
            <person name="Pohl C.S."/>
            <person name="Smith S.M."/>
            <person name="Hou S."/>
            <person name="Nefedov M."/>
            <person name="de Jong P.J."/>
            <person name="Renfree M.B."/>
            <person name="Mardis E.R."/>
            <person name="Wilson R.K."/>
        </authorList>
    </citation>
    <scope>NUCLEOTIDE SEQUENCE [LARGE SCALE GENOMIC DNA]</scope>
    <source>
        <strain evidence="9 10">Glennie</strain>
    </source>
</reference>
<dbReference type="GeneTree" id="ENSGT00390000006478"/>
<keyword evidence="10" id="KW-1185">Reference proteome</keyword>
<feature type="compositionally biased region" description="Basic and acidic residues" evidence="7">
    <location>
        <begin position="181"/>
        <end position="193"/>
    </location>
</feature>
<dbReference type="GO" id="GO:0030686">
    <property type="term" value="C:90S preribosome"/>
    <property type="evidence" value="ECO:0000318"/>
    <property type="project" value="GO_Central"/>
</dbReference>
<dbReference type="Bgee" id="ENSOANG00000010042">
    <property type="expression patterns" value="Expressed in fibroblast and 8 other cell types or tissues"/>
</dbReference>
<name>F6W9Q1_ORNAN</name>
<dbReference type="STRING" id="9258.ENSOANP00000015919"/>
<organism evidence="9 10">
    <name type="scientific">Ornithorhynchus anatinus</name>
    <name type="common">Duckbill platypus</name>
    <dbReference type="NCBI Taxonomy" id="9258"/>
    <lineage>
        <taxon>Eukaryota</taxon>
        <taxon>Metazoa</taxon>
        <taxon>Chordata</taxon>
        <taxon>Craniata</taxon>
        <taxon>Vertebrata</taxon>
        <taxon>Euteleostomi</taxon>
        <taxon>Mammalia</taxon>
        <taxon>Monotremata</taxon>
        <taxon>Ornithorhynchidae</taxon>
        <taxon>Ornithorhynchus</taxon>
    </lineage>
</organism>
<dbReference type="GO" id="GO:0005634">
    <property type="term" value="C:nucleus"/>
    <property type="evidence" value="ECO:0000318"/>
    <property type="project" value="GO_Central"/>
</dbReference>
<dbReference type="AlphaFoldDB" id="F6W9Q1"/>
<feature type="compositionally biased region" description="Basic and acidic residues" evidence="7">
    <location>
        <begin position="315"/>
        <end position="327"/>
    </location>
</feature>
<evidence type="ECO:0000256" key="5">
    <source>
        <dbReference type="ARBA" id="ARBA00033254"/>
    </source>
</evidence>
<reference evidence="9" key="3">
    <citation type="submission" date="2025-09" db="UniProtKB">
        <authorList>
            <consortium name="Ensembl"/>
        </authorList>
    </citation>
    <scope>IDENTIFICATION</scope>
    <source>
        <strain evidence="9">Glennie</strain>
    </source>
</reference>
<dbReference type="OrthoDB" id="3364872at2759"/>
<evidence type="ECO:0000259" key="8">
    <source>
        <dbReference type="Pfam" id="PF09073"/>
    </source>
</evidence>
<feature type="domain" description="Bud22" evidence="8">
    <location>
        <begin position="359"/>
        <end position="433"/>
    </location>
</feature>
<comment type="function">
    <text evidence="3">May be involved in regulating transcriptional activation of cardiac genes during the aging process. May play a role in biosynthesis and/or processing of SLC2A4 in adipose cells.</text>
</comment>
<dbReference type="InterPro" id="IPR015158">
    <property type="entry name" value="Bud22_dom"/>
</dbReference>
<dbReference type="InterPro" id="IPR037393">
    <property type="entry name" value="Bud22/SRFB1"/>
</dbReference>
<dbReference type="CTD" id="153443"/>
<sequence length="435" mass="49145">MAEMETLNLNNEVVKMRKEVKKVRVLVIRKLTRHITKLKSKNGSEGELQKNERRVQRLVEEIHAMKEVKPDEVTKSALAEDINFEKVCKKPDLTATERAIARLATHPQLKKKTDNLKAAVKAFKDARQAGAGAEASEKCAEGDPSKLLSCKRKVERQPPKERTNQKQEEKDKALVSKKPNIKPEGKVSRESSTRPRQGQDSPKGPGQPAPKLPSLPQETTKSFGQGTNLNTHATPNRLTSTEEPQSDNSDLEELSEGEKEYFDDSTEERFYKQSSVSEDSGGEDDFFIGKVKRMKKKENSNQASAKGQKTLPKPLPKEGKPPERENLLQRAAPEASRPSGKSKKLESVFCHSLSDSKGVKKNAREQAPRTRIPAFQQKESWNKKQLNKGTNCRPENKRQQQQQPLHPSWEASRRRKQEMSKIAPFQGKKITFDDD</sequence>
<accession>F6W9Q1</accession>
<evidence type="ECO:0000256" key="4">
    <source>
        <dbReference type="ARBA" id="ARBA00025850"/>
    </source>
</evidence>
<feature type="region of interest" description="Disordered" evidence="7">
    <location>
        <begin position="149"/>
        <end position="435"/>
    </location>
</feature>
<evidence type="ECO:0000256" key="7">
    <source>
        <dbReference type="SAM" id="MobiDB-lite"/>
    </source>
</evidence>
<evidence type="ECO:0000313" key="10">
    <source>
        <dbReference type="Proteomes" id="UP000002279"/>
    </source>
</evidence>
<evidence type="ECO:0000256" key="6">
    <source>
        <dbReference type="SAM" id="Coils"/>
    </source>
</evidence>
<feature type="compositionally biased region" description="Basic and acidic residues" evidence="7">
    <location>
        <begin position="155"/>
        <end position="174"/>
    </location>
</feature>
<dbReference type="PANTHER" id="PTHR23325">
    <property type="entry name" value="SERUM RESPONSE FACTOR-BINDING"/>
    <property type="match status" value="1"/>
</dbReference>
<keyword evidence="2 6" id="KW-0175">Coiled coil</keyword>
<evidence type="ECO:0000313" key="9">
    <source>
        <dbReference type="Ensembl" id="ENSOANP00000015919.3"/>
    </source>
</evidence>
<feature type="compositionally biased region" description="Polar residues" evidence="7">
    <location>
        <begin position="377"/>
        <end position="390"/>
    </location>
</feature>
<feature type="compositionally biased region" description="Basic and acidic residues" evidence="7">
    <location>
        <begin position="256"/>
        <end position="271"/>
    </location>
</feature>
<evidence type="ECO:0000256" key="1">
    <source>
        <dbReference type="ARBA" id="ARBA00013459"/>
    </source>
</evidence>
<feature type="compositionally biased region" description="Polar residues" evidence="7">
    <location>
        <begin position="216"/>
        <end position="248"/>
    </location>
</feature>
<dbReference type="Pfam" id="PF09073">
    <property type="entry name" value="BUD22"/>
    <property type="match status" value="1"/>
</dbReference>
<evidence type="ECO:0000256" key="2">
    <source>
        <dbReference type="ARBA" id="ARBA00023054"/>
    </source>
</evidence>
<gene>
    <name evidence="9" type="primary">SRFBP1</name>
</gene>
<dbReference type="HOGENOM" id="CLU_054142_0_0_1"/>
<dbReference type="GeneID" id="100077013"/>
<dbReference type="eggNOG" id="ENOG502QV1I">
    <property type="taxonomic scope" value="Eukaryota"/>
</dbReference>
<dbReference type="InParanoid" id="F6W9Q1"/>
<dbReference type="Proteomes" id="UP000002279">
    <property type="component" value="Chromosome X5"/>
</dbReference>
<dbReference type="OMA" id="GFQQNEP"/>